<dbReference type="OMA" id="IKVENTM"/>
<keyword evidence="11" id="KW-1185">Reference proteome</keyword>
<dbReference type="PRINTS" id="PR00094">
    <property type="entry name" value="ADENYLTKNASE"/>
</dbReference>
<comment type="similarity">
    <text evidence="7">Belongs to the adenylate kinase family. AK3 subfamily.</text>
</comment>
<evidence type="ECO:0000256" key="8">
    <source>
        <dbReference type="SAM" id="MobiDB-lite"/>
    </source>
</evidence>
<dbReference type="AlphaFoldDB" id="A0A066VVB4"/>
<name>A0A066VVB4_TILAU</name>
<dbReference type="InterPro" id="IPR006259">
    <property type="entry name" value="Adenyl_kin_sub"/>
</dbReference>
<comment type="caution">
    <text evidence="10">The sequence shown here is derived from an EMBL/GenBank/DDBJ whole genome shotgun (WGS) entry which is preliminary data.</text>
</comment>
<dbReference type="FunFam" id="3.40.50.300:FF:000106">
    <property type="entry name" value="Adenylate kinase mitochondrial"/>
    <property type="match status" value="1"/>
</dbReference>
<dbReference type="RefSeq" id="XP_013242168.1">
    <property type="nucleotide sequence ID" value="XM_013386714.1"/>
</dbReference>
<feature type="binding site" evidence="7">
    <location>
        <position position="154"/>
    </location>
    <ligand>
        <name>AMP</name>
        <dbReference type="ChEBI" id="CHEBI:456215"/>
    </ligand>
</feature>
<dbReference type="Gene3D" id="3.40.50.300">
    <property type="entry name" value="P-loop containing nucleotide triphosphate hydrolases"/>
    <property type="match status" value="1"/>
</dbReference>
<dbReference type="HAMAP" id="MF_03169">
    <property type="entry name" value="Adenylate_kinase_AK3"/>
    <property type="match status" value="1"/>
</dbReference>
<evidence type="ECO:0000256" key="6">
    <source>
        <dbReference type="ARBA" id="ARBA00023134"/>
    </source>
</evidence>
<keyword evidence="3 7" id="KW-0547">Nucleotide-binding</keyword>
<feature type="binding site" evidence="7">
    <location>
        <position position="189"/>
    </location>
    <ligand>
        <name>GTP</name>
        <dbReference type="ChEBI" id="CHEBI:37565"/>
    </ligand>
</feature>
<feature type="binding site" evidence="7">
    <location>
        <position position="222"/>
    </location>
    <ligand>
        <name>AMP</name>
        <dbReference type="ChEBI" id="CHEBI:456215"/>
    </ligand>
</feature>
<evidence type="ECO:0000256" key="4">
    <source>
        <dbReference type="ARBA" id="ARBA00022777"/>
    </source>
</evidence>
<keyword evidence="4 7" id="KW-0418">Kinase</keyword>
<comment type="subunit">
    <text evidence="7">Monomer.</text>
</comment>
<dbReference type="GO" id="GO:0005525">
    <property type="term" value="F:GTP binding"/>
    <property type="evidence" value="ECO:0007669"/>
    <property type="project" value="UniProtKB-KW"/>
</dbReference>
<keyword evidence="2 7" id="KW-0808">Transferase</keyword>
<sequence length="296" mass="32785">MSPSFSTSLSTSRLWALRSPAPRFCYGLNTSIARCTVRSSDAHLLSRGARGFATGTQHEAPTQMRMLIVGCPGSGKGTLSSRLLKKFDVQYLSAGDVLRSHISRNTEIGKQASVVIAKGSLMPDDIMMKLVGSEVDALADTDWLLDGFPRTLGQAKMLDEVLQRRYKPLNLVVNLDVPEGIILQRIMDRWTHIPSGRIYNLSYNPPQVPGKDDVTGEPLEKRPDDNPHVFAKRLTSFHSSTGPMLEYYRDRPTTGAGQAQALYVNLEGSTSDELWPKLADVLEQRFPSLMHKTIAQ</sequence>
<dbReference type="GO" id="GO:0046033">
    <property type="term" value="P:AMP metabolic process"/>
    <property type="evidence" value="ECO:0007669"/>
    <property type="project" value="UniProtKB-UniRule"/>
</dbReference>
<comment type="subcellular location">
    <subcellularLocation>
        <location evidence="1 7">Mitochondrion matrix</location>
    </subcellularLocation>
</comment>
<dbReference type="SUPFAM" id="SSF52540">
    <property type="entry name" value="P-loop containing nucleoside triphosphate hydrolases"/>
    <property type="match status" value="1"/>
</dbReference>
<dbReference type="InterPro" id="IPR000850">
    <property type="entry name" value="Adenylat/UMP-CMP_kin"/>
</dbReference>
<dbReference type="GO" id="GO:0046899">
    <property type="term" value="F:nucleoside triphosphate adenylate kinase activity"/>
    <property type="evidence" value="ECO:0007669"/>
    <property type="project" value="UniProtKB-UniRule"/>
</dbReference>
<dbReference type="GeneID" id="25261712"/>
<feature type="binding site" evidence="7">
    <location>
        <begin position="73"/>
        <end position="78"/>
    </location>
    <ligand>
        <name>GTP</name>
        <dbReference type="ChEBI" id="CHEBI:37565"/>
    </ligand>
</feature>
<feature type="binding site" evidence="7">
    <location>
        <position position="99"/>
    </location>
    <ligand>
        <name>AMP</name>
        <dbReference type="ChEBI" id="CHEBI:456215"/>
    </ligand>
</feature>
<dbReference type="Proteomes" id="UP000027361">
    <property type="component" value="Unassembled WGS sequence"/>
</dbReference>
<feature type="region of interest" description="NMPbind" evidence="7">
    <location>
        <begin position="93"/>
        <end position="122"/>
    </location>
</feature>
<dbReference type="InterPro" id="IPR033690">
    <property type="entry name" value="Adenylat_kinase_CS"/>
</dbReference>
<dbReference type="GO" id="GO:0006172">
    <property type="term" value="P:ADP biosynthetic process"/>
    <property type="evidence" value="ECO:0007669"/>
    <property type="project" value="UniProtKB-UniRule"/>
</dbReference>
<feature type="compositionally biased region" description="Basic and acidic residues" evidence="8">
    <location>
        <begin position="210"/>
        <end position="226"/>
    </location>
</feature>
<dbReference type="OrthoDB" id="439792at2759"/>
<evidence type="ECO:0000256" key="2">
    <source>
        <dbReference type="ARBA" id="ARBA00022679"/>
    </source>
</evidence>
<dbReference type="GO" id="GO:0004017">
    <property type="term" value="F:AMP kinase activity"/>
    <property type="evidence" value="ECO:0007669"/>
    <property type="project" value="InterPro"/>
</dbReference>
<feature type="binding site" evidence="7">
    <location>
        <begin position="198"/>
        <end position="199"/>
    </location>
    <ligand>
        <name>GTP</name>
        <dbReference type="ChEBI" id="CHEBI:37565"/>
    </ligand>
</feature>
<comment type="function">
    <text evidence="7">Involved in maintaining the homeostasis of cellular nucleotides by catalyzing the interconversion of nucleoside phosphates. Has GTP:AMP phosphotransferase and ITP:AMP phosphotransferase activities.</text>
</comment>
<dbReference type="GO" id="GO:0046041">
    <property type="term" value="P:ITP metabolic process"/>
    <property type="evidence" value="ECO:0007669"/>
    <property type="project" value="UniProtKB-UniRule"/>
</dbReference>
<dbReference type="InParanoid" id="A0A066VVB4"/>
<proteinExistence type="inferred from homology"/>
<evidence type="ECO:0000256" key="3">
    <source>
        <dbReference type="ARBA" id="ARBA00022741"/>
    </source>
</evidence>
<evidence type="ECO:0000256" key="5">
    <source>
        <dbReference type="ARBA" id="ARBA00023128"/>
    </source>
</evidence>
<evidence type="ECO:0000313" key="11">
    <source>
        <dbReference type="Proteomes" id="UP000027361"/>
    </source>
</evidence>
<gene>
    <name evidence="7" type="primary">ADK2</name>
    <name evidence="10" type="ORF">K437DRAFT_158111</name>
</gene>
<dbReference type="InterPro" id="IPR027417">
    <property type="entry name" value="P-loop_NTPase"/>
</dbReference>
<keyword evidence="6 7" id="KW-0342">GTP-binding</keyword>
<dbReference type="HAMAP" id="MF_00235">
    <property type="entry name" value="Adenylate_kinase_Adk"/>
    <property type="match status" value="1"/>
</dbReference>
<evidence type="ECO:0000259" key="9">
    <source>
        <dbReference type="Pfam" id="PF05191"/>
    </source>
</evidence>
<dbReference type="PROSITE" id="PS00113">
    <property type="entry name" value="ADENYLATE_KINASE"/>
    <property type="match status" value="1"/>
</dbReference>
<dbReference type="InterPro" id="IPR028586">
    <property type="entry name" value="AK3/Ak4_mitochondrial"/>
</dbReference>
<feature type="binding site" evidence="7">
    <location>
        <begin position="147"/>
        <end position="150"/>
    </location>
    <ligand>
        <name>AMP</name>
        <dbReference type="ChEBI" id="CHEBI:456215"/>
    </ligand>
</feature>
<dbReference type="InterPro" id="IPR007862">
    <property type="entry name" value="Adenylate_kinase_lid-dom"/>
</dbReference>
<feature type="binding site" evidence="7">
    <location>
        <begin position="120"/>
        <end position="122"/>
    </location>
    <ligand>
        <name>AMP</name>
        <dbReference type="ChEBI" id="CHEBI:456215"/>
    </ligand>
</feature>
<dbReference type="NCBIfam" id="TIGR01351">
    <property type="entry name" value="adk"/>
    <property type="match status" value="1"/>
</dbReference>
<protein>
    <recommendedName>
        <fullName evidence="7">GTP:AMP phosphotransferase, mitochondrial</fullName>
        <ecNumber evidence="7">2.7.4.10</ecNumber>
    </recommendedName>
    <alternativeName>
        <fullName evidence="7">Adenylate kinase 3</fullName>
        <shortName evidence="7">AK 3</shortName>
    </alternativeName>
</protein>
<dbReference type="Pfam" id="PF00406">
    <property type="entry name" value="ADK"/>
    <property type="match status" value="1"/>
</dbReference>
<feature type="binding site" evidence="7">
    <location>
        <position position="271"/>
    </location>
    <ligand>
        <name>GTP</name>
        <dbReference type="ChEBI" id="CHEBI:37565"/>
    </ligand>
</feature>
<feature type="region of interest" description="Disordered" evidence="8">
    <location>
        <begin position="204"/>
        <end position="226"/>
    </location>
</feature>
<keyword evidence="5 7" id="KW-0496">Mitochondrion</keyword>
<dbReference type="STRING" id="1037660.A0A066VVB4"/>
<dbReference type="HOGENOM" id="CLU_032354_1_1_1"/>
<feature type="binding site" evidence="7">
    <location>
        <position position="233"/>
    </location>
    <ligand>
        <name>AMP</name>
        <dbReference type="ChEBI" id="CHEBI:456215"/>
    </ligand>
</feature>
<dbReference type="EMBL" id="JMSN01000067">
    <property type="protein sequence ID" value="KDN42744.1"/>
    <property type="molecule type" value="Genomic_DNA"/>
</dbReference>
<dbReference type="Pfam" id="PF05191">
    <property type="entry name" value="ADK_lid"/>
    <property type="match status" value="1"/>
</dbReference>
<organism evidence="10 11">
    <name type="scientific">Tilletiaria anomala (strain ATCC 24038 / CBS 436.72 / UBC 951)</name>
    <dbReference type="NCBI Taxonomy" id="1037660"/>
    <lineage>
        <taxon>Eukaryota</taxon>
        <taxon>Fungi</taxon>
        <taxon>Dikarya</taxon>
        <taxon>Basidiomycota</taxon>
        <taxon>Ustilaginomycotina</taxon>
        <taxon>Exobasidiomycetes</taxon>
        <taxon>Georgefischeriales</taxon>
        <taxon>Tilletiariaceae</taxon>
        <taxon>Tilletiaria</taxon>
    </lineage>
</organism>
<feature type="region of interest" description="LID" evidence="7">
    <location>
        <begin position="188"/>
        <end position="225"/>
    </location>
</feature>
<dbReference type="GO" id="GO:0005759">
    <property type="term" value="C:mitochondrial matrix"/>
    <property type="evidence" value="ECO:0007669"/>
    <property type="project" value="UniProtKB-SubCell"/>
</dbReference>
<dbReference type="EC" id="2.7.4.10" evidence="7"/>
<evidence type="ECO:0000256" key="7">
    <source>
        <dbReference type="HAMAP-Rule" id="MF_03169"/>
    </source>
</evidence>
<dbReference type="PANTHER" id="PTHR23359">
    <property type="entry name" value="NUCLEOTIDE KINASE"/>
    <property type="match status" value="1"/>
</dbReference>
<evidence type="ECO:0000256" key="1">
    <source>
        <dbReference type="ARBA" id="ARBA00004305"/>
    </source>
</evidence>
<comment type="domain">
    <text evidence="7">Consists of three domains, a large central CORE domain and two small peripheral domains, NMPbind and LID, which undergo movements during catalysis. The LID domain closes over the site of phosphoryl transfer upon GTP binding. Assembling and dissambling the active center during each catalytic cycle provides an effective means to prevent GTP hydrolysis.</text>
</comment>
<dbReference type="GO" id="GO:0046039">
    <property type="term" value="P:GTP metabolic process"/>
    <property type="evidence" value="ECO:0007669"/>
    <property type="project" value="UniProtKB-UniRule"/>
</dbReference>
<comment type="caution">
    <text evidence="7">Lacks conserved residue(s) required for the propagation of feature annotation.</text>
</comment>
<accession>A0A066VVB4</accession>
<dbReference type="GO" id="GO:0005524">
    <property type="term" value="F:ATP binding"/>
    <property type="evidence" value="ECO:0007669"/>
    <property type="project" value="InterPro"/>
</dbReference>
<dbReference type="CDD" id="cd01428">
    <property type="entry name" value="ADK"/>
    <property type="match status" value="1"/>
</dbReference>
<evidence type="ECO:0000313" key="10">
    <source>
        <dbReference type="EMBL" id="KDN42744.1"/>
    </source>
</evidence>
<feature type="domain" description="Adenylate kinase active site lid" evidence="9">
    <location>
        <begin position="189"/>
        <end position="224"/>
    </location>
</feature>
<reference evidence="10 11" key="1">
    <citation type="submission" date="2014-05" db="EMBL/GenBank/DDBJ databases">
        <title>Draft genome sequence of a rare smut relative, Tilletiaria anomala UBC 951.</title>
        <authorList>
            <consortium name="DOE Joint Genome Institute"/>
            <person name="Toome M."/>
            <person name="Kuo A."/>
            <person name="Henrissat B."/>
            <person name="Lipzen A."/>
            <person name="Tritt A."/>
            <person name="Yoshinaga Y."/>
            <person name="Zane M."/>
            <person name="Barry K."/>
            <person name="Grigoriev I.V."/>
            <person name="Spatafora J.W."/>
            <person name="Aimea M.C."/>
        </authorList>
    </citation>
    <scope>NUCLEOTIDE SEQUENCE [LARGE SCALE GENOMIC DNA]</scope>
    <source>
        <strain evidence="10 11">UBC 951</strain>
    </source>
</reference>
<comment type="catalytic activity">
    <reaction evidence="7">
        <text>a ribonucleoside 5'-triphosphate + AMP = a ribonucleoside 5'-diphosphate + ADP</text>
        <dbReference type="Rhea" id="RHEA:13749"/>
        <dbReference type="ChEBI" id="CHEBI:57930"/>
        <dbReference type="ChEBI" id="CHEBI:61557"/>
        <dbReference type="ChEBI" id="CHEBI:456215"/>
        <dbReference type="ChEBI" id="CHEBI:456216"/>
        <dbReference type="EC" id="2.7.4.10"/>
    </reaction>
</comment>